<evidence type="ECO:0000313" key="2">
    <source>
        <dbReference type="Proteomes" id="UP000326198"/>
    </source>
</evidence>
<dbReference type="AlphaFoldDB" id="A0A5N7B2C2"/>
<accession>A0A5N7B2C2</accession>
<organism evidence="1 2">
    <name type="scientific">Aspergillus bertholletiae</name>
    <dbReference type="NCBI Taxonomy" id="1226010"/>
    <lineage>
        <taxon>Eukaryota</taxon>
        <taxon>Fungi</taxon>
        <taxon>Dikarya</taxon>
        <taxon>Ascomycota</taxon>
        <taxon>Pezizomycotina</taxon>
        <taxon>Eurotiomycetes</taxon>
        <taxon>Eurotiomycetidae</taxon>
        <taxon>Eurotiales</taxon>
        <taxon>Aspergillaceae</taxon>
        <taxon>Aspergillus</taxon>
        <taxon>Aspergillus subgen. Circumdati</taxon>
    </lineage>
</organism>
<dbReference type="PANTHER" id="PTHR42085:SF6">
    <property type="entry name" value="F-BOX DOMAIN-CONTAINING PROTEIN"/>
    <property type="match status" value="1"/>
</dbReference>
<protein>
    <recommendedName>
        <fullName evidence="3">F-box domain-containing protein</fullName>
    </recommendedName>
</protein>
<sequence length="566" mass="66427">MYQSKLEQYFQFLAPPRSRGRTFFDLPYDIRCRIYRLVGVVRKCPIYLSRDSSERRIDFDCYGYPTDCVAAQASDLDCDCDDYHCRGYYRPIPISLFCCTRDVSREVSSLFYGENRFYVQYTSLGSFDAIMRLRPTTLATIRYLHIVLHQISRDMADRSCEFHFLVSHIGRVSPLQRIPPRHYRDLVSGWKAVCERLAKSIVQSQLEMCLICDTEDKTIAAEVLNPLHQLPYLAAFSVRLSPPLRTRCIAQDKSPYADLRCMARETSLQITGRANNTCRQTLWHSLPFELILRILEHTDLIGPECQLAWAPSQGFSHISEYYDHRQYQPPPCRICNSVRIACHPPLLPKGGTWVSQCNKCWQFPLSLFLVSRQFHQAATRIFWSRNRFIVISQHVFSYVPVTGPFPPTLEPFQFTDFLSPSAFHYLRHLHFKPPGLWGKELARFKESIETLRRGADLPRLTITLDFRTSDPTEGYRYDLIPPFPEDENDRRCLRFYEPTVTALTVLRGLKDLFVYVDKLWGWGDRGKYERAVFEQKLERMVMGEEYESPKEIKRHVHMQWDKIWLL</sequence>
<evidence type="ECO:0008006" key="3">
    <source>
        <dbReference type="Google" id="ProtNLM"/>
    </source>
</evidence>
<evidence type="ECO:0000313" key="1">
    <source>
        <dbReference type="EMBL" id="KAE8375288.1"/>
    </source>
</evidence>
<keyword evidence="2" id="KW-1185">Reference proteome</keyword>
<dbReference type="Proteomes" id="UP000326198">
    <property type="component" value="Unassembled WGS sequence"/>
</dbReference>
<proteinExistence type="predicted"/>
<dbReference type="InterPro" id="IPR038883">
    <property type="entry name" value="AN11006-like"/>
</dbReference>
<dbReference type="EMBL" id="ML736264">
    <property type="protein sequence ID" value="KAE8375288.1"/>
    <property type="molecule type" value="Genomic_DNA"/>
</dbReference>
<dbReference type="OrthoDB" id="4473025at2759"/>
<gene>
    <name evidence="1" type="ORF">BDV26DRAFT_268222</name>
</gene>
<name>A0A5N7B2C2_9EURO</name>
<reference evidence="1 2" key="1">
    <citation type="submission" date="2019-04" db="EMBL/GenBank/DDBJ databases">
        <title>Friends and foes A comparative genomics studyof 23 Aspergillus species from section Flavi.</title>
        <authorList>
            <consortium name="DOE Joint Genome Institute"/>
            <person name="Kjaerbolling I."/>
            <person name="Vesth T."/>
            <person name="Frisvad J.C."/>
            <person name="Nybo J.L."/>
            <person name="Theobald S."/>
            <person name="Kildgaard S."/>
            <person name="Isbrandt T."/>
            <person name="Kuo A."/>
            <person name="Sato A."/>
            <person name="Lyhne E.K."/>
            <person name="Kogle M.E."/>
            <person name="Wiebenga A."/>
            <person name="Kun R.S."/>
            <person name="Lubbers R.J."/>
            <person name="Makela M.R."/>
            <person name="Barry K."/>
            <person name="Chovatia M."/>
            <person name="Clum A."/>
            <person name="Daum C."/>
            <person name="Haridas S."/>
            <person name="He G."/>
            <person name="LaButti K."/>
            <person name="Lipzen A."/>
            <person name="Mondo S."/>
            <person name="Riley R."/>
            <person name="Salamov A."/>
            <person name="Simmons B.A."/>
            <person name="Magnuson J.K."/>
            <person name="Henrissat B."/>
            <person name="Mortensen U.H."/>
            <person name="Larsen T.O."/>
            <person name="Devries R.P."/>
            <person name="Grigoriev I.V."/>
            <person name="Machida M."/>
            <person name="Baker S.E."/>
            <person name="Andersen M.R."/>
        </authorList>
    </citation>
    <scope>NUCLEOTIDE SEQUENCE [LARGE SCALE GENOMIC DNA]</scope>
    <source>
        <strain evidence="1 2">IBT 29228</strain>
    </source>
</reference>
<dbReference type="PANTHER" id="PTHR42085">
    <property type="entry name" value="F-BOX DOMAIN-CONTAINING PROTEIN"/>
    <property type="match status" value="1"/>
</dbReference>